<sequence>MEEIAFNEYKEWYINEYNKEVYRIIKVSNTYPVLLKLREACENNKEIPYNLQKRRRGQTFSDYIEELCKNLIRFNKKIYQEHSGDITRHKVLKKYPDSSIEQILYNDFKLIFLKSDTDLIMLNYFPKNIKVSRVVDFEIANFRKNRAIHVRKLEIEGKVYKTINTYDAFVPFADSMGEEPNLGLNDPFFEAFHKSLKREGIITSNTSGCCCNYEFDSLLDLLDLMILGQIFYYYILNNIIIINDYGIREKETEYEVESSEEEYLEDIFSRVESGVTGYCSICGNEVYDGDSLCSICANNID</sequence>
<organism evidence="1 2">
    <name type="scientific">Thermohalobacter berrensis</name>
    <dbReference type="NCBI Taxonomy" id="99594"/>
    <lineage>
        <taxon>Bacteria</taxon>
        <taxon>Bacillati</taxon>
        <taxon>Bacillota</taxon>
        <taxon>Tissierellia</taxon>
        <taxon>Tissierellales</taxon>
        <taxon>Thermohalobacteraceae</taxon>
        <taxon>Thermohalobacter</taxon>
    </lineage>
</organism>
<proteinExistence type="predicted"/>
<evidence type="ECO:0000313" key="2">
    <source>
        <dbReference type="Proteomes" id="UP000284177"/>
    </source>
</evidence>
<dbReference type="EMBL" id="MCIB01000014">
    <property type="protein sequence ID" value="RKD31945.1"/>
    <property type="molecule type" value="Genomic_DNA"/>
</dbReference>
<protein>
    <submittedName>
        <fullName evidence="1">Uncharacterized protein</fullName>
    </submittedName>
</protein>
<reference evidence="1 2" key="1">
    <citation type="submission" date="2016-08" db="EMBL/GenBank/DDBJ databases">
        <title>Novel Firmicutes and Novel Genomes.</title>
        <authorList>
            <person name="Poppleton D.I."/>
            <person name="Gribaldo S."/>
        </authorList>
    </citation>
    <scope>NUCLEOTIDE SEQUENCE [LARGE SCALE GENOMIC DNA]</scope>
    <source>
        <strain evidence="1 2">CTT3</strain>
    </source>
</reference>
<evidence type="ECO:0000313" key="1">
    <source>
        <dbReference type="EMBL" id="RKD31945.1"/>
    </source>
</evidence>
<gene>
    <name evidence="1" type="ORF">BET03_11735</name>
</gene>
<name>A0A419T3C1_9FIRM</name>
<accession>A0A419T3C1</accession>
<dbReference type="AlphaFoldDB" id="A0A419T3C1"/>
<dbReference type="Proteomes" id="UP000284177">
    <property type="component" value="Unassembled WGS sequence"/>
</dbReference>
<dbReference type="OrthoDB" id="9833575at2"/>
<dbReference type="RefSeq" id="WP_120169029.1">
    <property type="nucleotide sequence ID" value="NZ_MCIB01000014.1"/>
</dbReference>
<keyword evidence="2" id="KW-1185">Reference proteome</keyword>
<comment type="caution">
    <text evidence="1">The sequence shown here is derived from an EMBL/GenBank/DDBJ whole genome shotgun (WGS) entry which is preliminary data.</text>
</comment>